<name>A0A9N9H915_9GLOM</name>
<feature type="non-terminal residue" evidence="1">
    <location>
        <position position="1"/>
    </location>
</feature>
<proteinExistence type="predicted"/>
<comment type="caution">
    <text evidence="1">The sequence shown here is derived from an EMBL/GenBank/DDBJ whole genome shotgun (WGS) entry which is preliminary data.</text>
</comment>
<keyword evidence="2" id="KW-1185">Reference proteome</keyword>
<accession>A0A9N9H915</accession>
<gene>
    <name evidence="1" type="ORF">RFULGI_LOCUS9117</name>
</gene>
<reference evidence="1" key="1">
    <citation type="submission" date="2021-06" db="EMBL/GenBank/DDBJ databases">
        <authorList>
            <person name="Kallberg Y."/>
            <person name="Tangrot J."/>
            <person name="Rosling A."/>
        </authorList>
    </citation>
    <scope>NUCLEOTIDE SEQUENCE</scope>
    <source>
        <strain evidence="1">IN212</strain>
    </source>
</reference>
<organism evidence="1 2">
    <name type="scientific">Racocetra fulgida</name>
    <dbReference type="NCBI Taxonomy" id="60492"/>
    <lineage>
        <taxon>Eukaryota</taxon>
        <taxon>Fungi</taxon>
        <taxon>Fungi incertae sedis</taxon>
        <taxon>Mucoromycota</taxon>
        <taxon>Glomeromycotina</taxon>
        <taxon>Glomeromycetes</taxon>
        <taxon>Diversisporales</taxon>
        <taxon>Gigasporaceae</taxon>
        <taxon>Racocetra</taxon>
    </lineage>
</organism>
<dbReference type="OrthoDB" id="2446476at2759"/>
<protein>
    <submittedName>
        <fullName evidence="1">2019_t:CDS:1</fullName>
    </submittedName>
</protein>
<dbReference type="AlphaFoldDB" id="A0A9N9H915"/>
<evidence type="ECO:0000313" key="2">
    <source>
        <dbReference type="Proteomes" id="UP000789396"/>
    </source>
</evidence>
<dbReference type="Proteomes" id="UP000789396">
    <property type="component" value="Unassembled WGS sequence"/>
</dbReference>
<dbReference type="EMBL" id="CAJVPZ010015715">
    <property type="protein sequence ID" value="CAG8668213.1"/>
    <property type="molecule type" value="Genomic_DNA"/>
</dbReference>
<evidence type="ECO:0000313" key="1">
    <source>
        <dbReference type="EMBL" id="CAG8668213.1"/>
    </source>
</evidence>
<sequence length="156" mass="18705">VFNECLTEDEFIHVLYNEESVNKTNFAVNETNVAVNELNNNNNFQKYQSIVEKTKTKTNNFSLKETNYDKWEILNFKFDNMTREEKFDKRGLILYLEIRRLIEILEKIKPSLVNSWLQFFIDSTDINDNKLQIEKFHSFIYDYLIPIQKSSLVFVP</sequence>